<accession>A0ABM9RS20</accession>
<dbReference type="InterPro" id="IPR001451">
    <property type="entry name" value="Hexapep"/>
</dbReference>
<name>A0ABM9RS20_PARSO</name>
<dbReference type="Proteomes" id="UP000032811">
    <property type="component" value="Chromosome 1"/>
</dbReference>
<organism evidence="1 2">
    <name type="scientific">Paraclostridium sordellii</name>
    <name type="common">Clostridium sordellii</name>
    <dbReference type="NCBI Taxonomy" id="1505"/>
    <lineage>
        <taxon>Bacteria</taxon>
        <taxon>Bacillati</taxon>
        <taxon>Bacillota</taxon>
        <taxon>Clostridia</taxon>
        <taxon>Peptostreptococcales</taxon>
        <taxon>Peptostreptococcaceae</taxon>
        <taxon>Paraclostridium</taxon>
    </lineage>
</organism>
<sequence length="178" mass="19978">MKVLKKIKKVISRFCIKQIAHLDSNLYTKKYTQHLKKYGMNIQGIPRYIATTATFDGNDYSIIHLGNDCVISSEVQFLTHDYSIARGLQAIGKNNPIPNKDELFLKGIYVGENSFIGTRSTLLPGTHIGKNVIVGACSVVKGTIPDNSIVIGNPSKIILNTKEWAEKKYIENEYFIEK</sequence>
<dbReference type="GO" id="GO:0008870">
    <property type="term" value="F:galactoside O-acetyltransferase activity"/>
    <property type="evidence" value="ECO:0007669"/>
    <property type="project" value="UniProtKB-EC"/>
</dbReference>
<reference evidence="1 2" key="1">
    <citation type="submission" date="2014-11" db="EMBL/GenBank/DDBJ databases">
        <authorList>
            <person name="Aslett M.A."/>
            <person name="De Silva N."/>
        </authorList>
    </citation>
    <scope>NUCLEOTIDE SEQUENCE [LARGE SCALE GENOMIC DNA]</scope>
    <source>
        <strain evidence="1 2">ATCC9714</strain>
    </source>
</reference>
<dbReference type="SUPFAM" id="SSF51161">
    <property type="entry name" value="Trimeric LpxA-like enzymes"/>
    <property type="match status" value="1"/>
</dbReference>
<dbReference type="EC" id="2.3.1.18" evidence="1"/>
<proteinExistence type="predicted"/>
<dbReference type="InterPro" id="IPR051159">
    <property type="entry name" value="Hexapeptide_acetyltransf"/>
</dbReference>
<evidence type="ECO:0000313" key="1">
    <source>
        <dbReference type="EMBL" id="CEJ74645.1"/>
    </source>
</evidence>
<dbReference type="EMBL" id="LN679998">
    <property type="protein sequence ID" value="CEJ74645.1"/>
    <property type="molecule type" value="Genomic_DNA"/>
</dbReference>
<dbReference type="Pfam" id="PF00132">
    <property type="entry name" value="Hexapep"/>
    <property type="match status" value="1"/>
</dbReference>
<dbReference type="Gene3D" id="2.160.10.10">
    <property type="entry name" value="Hexapeptide repeat proteins"/>
    <property type="match status" value="1"/>
</dbReference>
<keyword evidence="1" id="KW-0808">Transferase</keyword>
<keyword evidence="1" id="KW-0012">Acyltransferase</keyword>
<gene>
    <name evidence="1" type="primary">lacA</name>
    <name evidence="1" type="ORF">ATCC9714_25331</name>
</gene>
<protein>
    <submittedName>
        <fullName evidence="1">Galactoside O-acetyltransferase</fullName>
        <ecNumber evidence="1">2.3.1.18</ecNumber>
    </submittedName>
</protein>
<dbReference type="CDD" id="cd04647">
    <property type="entry name" value="LbH_MAT_like"/>
    <property type="match status" value="1"/>
</dbReference>
<dbReference type="InterPro" id="IPR011004">
    <property type="entry name" value="Trimer_LpxA-like_sf"/>
</dbReference>
<keyword evidence="2" id="KW-1185">Reference proteome</keyword>
<dbReference type="PANTHER" id="PTHR23416">
    <property type="entry name" value="SIALIC ACID SYNTHASE-RELATED"/>
    <property type="match status" value="1"/>
</dbReference>
<evidence type="ECO:0000313" key="2">
    <source>
        <dbReference type="Proteomes" id="UP000032811"/>
    </source>
</evidence>